<comment type="caution">
    <text evidence="2">The sequence shown here is derived from an EMBL/GenBank/DDBJ whole genome shotgun (WGS) entry which is preliminary data.</text>
</comment>
<proteinExistence type="predicted"/>
<dbReference type="AlphaFoldDB" id="A0AA88D4H7"/>
<feature type="region of interest" description="Disordered" evidence="1">
    <location>
        <begin position="78"/>
        <end position="104"/>
    </location>
</feature>
<gene>
    <name evidence="2" type="ORF">TIFTF001_011739</name>
</gene>
<dbReference type="PANTHER" id="PTHR33264">
    <property type="entry name" value="EXPRESSED PROTEIN"/>
    <property type="match status" value="1"/>
</dbReference>
<organism evidence="2 3">
    <name type="scientific">Ficus carica</name>
    <name type="common">Common fig</name>
    <dbReference type="NCBI Taxonomy" id="3494"/>
    <lineage>
        <taxon>Eukaryota</taxon>
        <taxon>Viridiplantae</taxon>
        <taxon>Streptophyta</taxon>
        <taxon>Embryophyta</taxon>
        <taxon>Tracheophyta</taxon>
        <taxon>Spermatophyta</taxon>
        <taxon>Magnoliopsida</taxon>
        <taxon>eudicotyledons</taxon>
        <taxon>Gunneridae</taxon>
        <taxon>Pentapetalae</taxon>
        <taxon>rosids</taxon>
        <taxon>fabids</taxon>
        <taxon>Rosales</taxon>
        <taxon>Moraceae</taxon>
        <taxon>Ficeae</taxon>
        <taxon>Ficus</taxon>
    </lineage>
</organism>
<name>A0AA88D4H7_FICCA</name>
<evidence type="ECO:0000313" key="2">
    <source>
        <dbReference type="EMBL" id="GMN42521.1"/>
    </source>
</evidence>
<keyword evidence="3" id="KW-1185">Reference proteome</keyword>
<feature type="compositionally biased region" description="Basic residues" evidence="1">
    <location>
        <begin position="78"/>
        <end position="90"/>
    </location>
</feature>
<dbReference type="PANTHER" id="PTHR33264:SF6">
    <property type="entry name" value="OS01G0638800 PROTEIN"/>
    <property type="match status" value="1"/>
</dbReference>
<evidence type="ECO:0000256" key="1">
    <source>
        <dbReference type="SAM" id="MobiDB-lite"/>
    </source>
</evidence>
<feature type="region of interest" description="Disordered" evidence="1">
    <location>
        <begin position="1"/>
        <end position="22"/>
    </location>
</feature>
<protein>
    <submittedName>
        <fullName evidence="2">Uncharacterized protein</fullName>
    </submittedName>
</protein>
<accession>A0AA88D4H7</accession>
<reference evidence="2" key="1">
    <citation type="submission" date="2023-07" db="EMBL/GenBank/DDBJ databases">
        <title>draft genome sequence of fig (Ficus carica).</title>
        <authorList>
            <person name="Takahashi T."/>
            <person name="Nishimura K."/>
        </authorList>
    </citation>
    <scope>NUCLEOTIDE SEQUENCE</scope>
</reference>
<sequence length="171" mass="18582">MEGHRVPRHRNGTHHHGGGDGGGGESFECTSRSCAAALIADCVALCCCPCAVVNFLAFAFVKVPWAVGRRCLGAGKMNKRKTTNKKRKKRQETTKRAGGYDSDGGVVEGEERWWKEEGVLGISATEEAEGIGECVSARFEAERVWLELYQIGHLGFGRLSFTGIQPQLKGN</sequence>
<dbReference type="Proteomes" id="UP001187192">
    <property type="component" value="Unassembled WGS sequence"/>
</dbReference>
<dbReference type="EMBL" id="BTGU01000014">
    <property type="protein sequence ID" value="GMN42521.1"/>
    <property type="molecule type" value="Genomic_DNA"/>
</dbReference>
<feature type="compositionally biased region" description="Basic residues" evidence="1">
    <location>
        <begin position="1"/>
        <end position="16"/>
    </location>
</feature>
<evidence type="ECO:0000313" key="3">
    <source>
        <dbReference type="Proteomes" id="UP001187192"/>
    </source>
</evidence>